<feature type="domain" description="Catechol dioxygenase N-terminal" evidence="9">
    <location>
        <begin position="372"/>
        <end position="442"/>
    </location>
</feature>
<feature type="domain" description="Alcohol dehydrogenase iron-type/glycerol dehydrogenase GldA" evidence="7">
    <location>
        <begin position="12"/>
        <end position="154"/>
    </location>
</feature>
<organism evidence="11 12">
    <name type="scientific">Actinoallomurus bryophytorum</name>
    <dbReference type="NCBI Taxonomy" id="1490222"/>
    <lineage>
        <taxon>Bacteria</taxon>
        <taxon>Bacillati</taxon>
        <taxon>Actinomycetota</taxon>
        <taxon>Actinomycetes</taxon>
        <taxon>Streptosporangiales</taxon>
        <taxon>Thermomonosporaceae</taxon>
        <taxon>Actinoallomurus</taxon>
    </lineage>
</organism>
<keyword evidence="3" id="KW-0479">Metal-binding</keyword>
<dbReference type="InterPro" id="IPR056798">
    <property type="entry name" value="ADH_Fe_C"/>
</dbReference>
<dbReference type="GO" id="GO:0009712">
    <property type="term" value="P:catechol-containing compound metabolic process"/>
    <property type="evidence" value="ECO:0007669"/>
    <property type="project" value="InterPro"/>
</dbReference>
<feature type="domain" description="Intradiol ring-cleavage dioxygenases" evidence="8">
    <location>
        <begin position="452"/>
        <end position="612"/>
    </location>
</feature>
<comment type="cofactor">
    <cofactor evidence="1">
        <name>Fe(3+)</name>
        <dbReference type="ChEBI" id="CHEBI:29034"/>
    </cofactor>
</comment>
<comment type="similarity">
    <text evidence="2">Belongs to the intradiol ring-cleavage dioxygenase family.</text>
</comment>
<accession>A0A543CJD0</accession>
<proteinExistence type="inferred from homology"/>
<dbReference type="PANTHER" id="PTHR33711:SF7">
    <property type="entry name" value="INTRADIOL RING-CLEAVAGE DIOXYGENASES DOMAIN-CONTAINING PROTEIN-RELATED"/>
    <property type="match status" value="1"/>
</dbReference>
<dbReference type="PANTHER" id="PTHR33711">
    <property type="entry name" value="DIOXYGENASE, PUTATIVE (AFU_ORTHOLOGUE AFUA_2G02910)-RELATED"/>
    <property type="match status" value="1"/>
</dbReference>
<feature type="domain" description="Fe-containing alcohol dehydrogenase-like C-terminal" evidence="10">
    <location>
        <begin position="167"/>
        <end position="346"/>
    </location>
</feature>
<dbReference type="Pfam" id="PF25137">
    <property type="entry name" value="ADH_Fe_C"/>
    <property type="match status" value="1"/>
</dbReference>
<evidence type="ECO:0000256" key="5">
    <source>
        <dbReference type="ARBA" id="ARBA00023002"/>
    </source>
</evidence>
<reference evidence="11 12" key="1">
    <citation type="submission" date="2019-06" db="EMBL/GenBank/DDBJ databases">
        <title>Sequencing the genomes of 1000 actinobacteria strains.</title>
        <authorList>
            <person name="Klenk H.-P."/>
        </authorList>
    </citation>
    <scope>NUCLEOTIDE SEQUENCE [LARGE SCALE GENOMIC DNA]</scope>
    <source>
        <strain evidence="11 12">DSM 102200</strain>
    </source>
</reference>
<dbReference type="Gene3D" id="1.20.1090.10">
    <property type="entry name" value="Dehydroquinate synthase-like - alpha domain"/>
    <property type="match status" value="1"/>
</dbReference>
<evidence type="ECO:0000256" key="4">
    <source>
        <dbReference type="ARBA" id="ARBA00022964"/>
    </source>
</evidence>
<dbReference type="RefSeq" id="WP_246121566.1">
    <property type="nucleotide sequence ID" value="NZ_VFOZ01000001.1"/>
</dbReference>
<evidence type="ECO:0000259" key="8">
    <source>
        <dbReference type="Pfam" id="PF00775"/>
    </source>
</evidence>
<dbReference type="Gene3D" id="3.40.50.1970">
    <property type="match status" value="1"/>
</dbReference>
<dbReference type="CDD" id="cd08177">
    <property type="entry name" value="MAR"/>
    <property type="match status" value="1"/>
</dbReference>
<dbReference type="InterPro" id="IPR050770">
    <property type="entry name" value="Intradiol_RC_Dioxygenase"/>
</dbReference>
<evidence type="ECO:0000313" key="12">
    <source>
        <dbReference type="Proteomes" id="UP000316096"/>
    </source>
</evidence>
<evidence type="ECO:0000256" key="6">
    <source>
        <dbReference type="ARBA" id="ARBA00023004"/>
    </source>
</evidence>
<evidence type="ECO:0000259" key="9">
    <source>
        <dbReference type="Pfam" id="PF04444"/>
    </source>
</evidence>
<dbReference type="SUPFAM" id="SSF56796">
    <property type="entry name" value="Dehydroquinate synthase-like"/>
    <property type="match status" value="1"/>
</dbReference>
<dbReference type="InterPro" id="IPR000627">
    <property type="entry name" value="Intradiol_dOase_C"/>
</dbReference>
<keyword evidence="4" id="KW-0223">Dioxygenase</keyword>
<dbReference type="InterPro" id="IPR001670">
    <property type="entry name" value="ADH_Fe/GldA"/>
</dbReference>
<dbReference type="Pfam" id="PF04444">
    <property type="entry name" value="Dioxygenase_N"/>
    <property type="match status" value="1"/>
</dbReference>
<gene>
    <name evidence="11" type="ORF">FB559_2789</name>
</gene>
<dbReference type="EMBL" id="VFOZ01000001">
    <property type="protein sequence ID" value="TQL97211.1"/>
    <property type="molecule type" value="Genomic_DNA"/>
</dbReference>
<name>A0A543CJD0_9ACTN</name>
<evidence type="ECO:0000259" key="10">
    <source>
        <dbReference type="Pfam" id="PF25137"/>
    </source>
</evidence>
<evidence type="ECO:0000256" key="1">
    <source>
        <dbReference type="ARBA" id="ARBA00001965"/>
    </source>
</evidence>
<evidence type="ECO:0000313" key="11">
    <source>
        <dbReference type="EMBL" id="TQL97211.1"/>
    </source>
</evidence>
<dbReference type="InterPro" id="IPR034786">
    <property type="entry name" value="MAR"/>
</dbReference>
<keyword evidence="12" id="KW-1185">Reference proteome</keyword>
<keyword evidence="5" id="KW-0560">Oxidoreductase</keyword>
<dbReference type="Gene3D" id="2.60.130.10">
    <property type="entry name" value="Aromatic compound dioxygenase"/>
    <property type="match status" value="1"/>
</dbReference>
<dbReference type="SUPFAM" id="SSF49482">
    <property type="entry name" value="Aromatic compound dioxygenase"/>
    <property type="match status" value="1"/>
</dbReference>
<dbReference type="Proteomes" id="UP000316096">
    <property type="component" value="Unassembled WGS sequence"/>
</dbReference>
<evidence type="ECO:0000256" key="2">
    <source>
        <dbReference type="ARBA" id="ARBA00007825"/>
    </source>
</evidence>
<sequence>MRMRSFVYTSHPSRVVFGAGTAGQVRDEVARLGRSRALVLSGPRLAAAAGRVREALGPMAVAGFDGAAMHTPVEATERALRVAQEHAADCLVAVGGGSTTGLAKALALRTDLPQIVLPTTYAGSEVTPVVGQTADGRKTTRSSPSVLPETVIYDVDLTLDLPVALSVTSGVNALAHAVEALYSPQAGPLTDEMAVDAIARMARALPRIAADPADREARADALQAAWQAGVCLGTVGSGLHHKLCHTLGGSFGLPHSETHTVVLPHVMAYNAPAVPEVMDRIAAALGVTDAPTGMFDLVTRLNGPTALRSLGMAEADLPRAAELATPYAGPREATAEEVTGLLRDAWAGRRPEPRRPSGLTEQVVATFDHAPDPRTGRLLADLVRHLHHFVTANDVTEDEWRHAIDFLTRTGQISSATRQEFVLLSDVLGVSSMVDQLTNSRTPDTTPSAVLGPFYVEGPPEMAQGADISGGLHGTPLWADIRITDLDGAPVPGAVVDVWQSNEDGFYDVQLPDLDGPVLRARLRGDADGRLRFWSILPSEYPIPVDGPVGRLLEAAGRHEYRAPHLHFMITAPGFQRLVTQLFVAGGAYLDSDAVFGVKEALVVDYVPRNGPAPDGRRVDGEWRSLEFTFRLAGHRPAVHTEE</sequence>
<dbReference type="AlphaFoldDB" id="A0A543CJD0"/>
<comment type="caution">
    <text evidence="11">The sequence shown here is derived from an EMBL/GenBank/DDBJ whole genome shotgun (WGS) entry which is preliminary data.</text>
</comment>
<keyword evidence="6" id="KW-0408">Iron</keyword>
<evidence type="ECO:0000256" key="3">
    <source>
        <dbReference type="ARBA" id="ARBA00022723"/>
    </source>
</evidence>
<dbReference type="Pfam" id="PF00775">
    <property type="entry name" value="Dioxygenase_C"/>
    <property type="match status" value="1"/>
</dbReference>
<dbReference type="GO" id="GO:0018576">
    <property type="term" value="F:catechol 1,2-dioxygenase activity"/>
    <property type="evidence" value="ECO:0007669"/>
    <property type="project" value="InterPro"/>
</dbReference>
<dbReference type="InterPro" id="IPR007535">
    <property type="entry name" value="Catechol_dOase_N"/>
</dbReference>
<evidence type="ECO:0000259" key="7">
    <source>
        <dbReference type="Pfam" id="PF00465"/>
    </source>
</evidence>
<dbReference type="InterPro" id="IPR015889">
    <property type="entry name" value="Intradiol_dOase_core"/>
</dbReference>
<dbReference type="GO" id="GO:0018506">
    <property type="term" value="F:maleylacetate reductase activity"/>
    <property type="evidence" value="ECO:0007669"/>
    <property type="project" value="InterPro"/>
</dbReference>
<dbReference type="GO" id="GO:0008199">
    <property type="term" value="F:ferric iron binding"/>
    <property type="evidence" value="ECO:0007669"/>
    <property type="project" value="InterPro"/>
</dbReference>
<dbReference type="Pfam" id="PF00465">
    <property type="entry name" value="Fe-ADH"/>
    <property type="match status" value="1"/>
</dbReference>
<protein>
    <submittedName>
        <fullName evidence="11">Alcohol dehydrogenase class IV</fullName>
    </submittedName>
</protein>